<keyword evidence="3" id="KW-1185">Reference proteome</keyword>
<dbReference type="AlphaFoldDB" id="A0AAN6PBV4"/>
<sequence>MAVSRYHAWLSHPSAAFWHPNPSSISSIQHSYPEINMHTTTNPPLPTFHTDPALPFAPWRPSLLPRFRLEHANRVLLVPDAQYLAALGSLYPHAEFVVARCPASQTFTARTTGRGLVRGVALHFPSAMVSGPQGAQQQQQRLDHGAERMAEAEYIVSLRRREWPTGGVAWLPRTEQAREWIDELRGAFDLLPNGQEAFYSVPHTVVPRSPPGNGDGGTEKGMRVCRAYEGLQGPQDARLIVDWIKENGSGGVAVEEDALGKEVLARMGEAWVHPDRYPKPTKAERAARERAANRAREEETDEE</sequence>
<evidence type="ECO:0000313" key="3">
    <source>
        <dbReference type="Proteomes" id="UP001303115"/>
    </source>
</evidence>
<gene>
    <name evidence="2" type="ORF">C8A01DRAFT_40021</name>
</gene>
<protein>
    <submittedName>
        <fullName evidence="2">Uncharacterized protein</fullName>
    </submittedName>
</protein>
<proteinExistence type="predicted"/>
<feature type="compositionally biased region" description="Basic and acidic residues" evidence="1">
    <location>
        <begin position="273"/>
        <end position="297"/>
    </location>
</feature>
<organism evidence="2 3">
    <name type="scientific">Parachaetomium inaequale</name>
    <dbReference type="NCBI Taxonomy" id="2588326"/>
    <lineage>
        <taxon>Eukaryota</taxon>
        <taxon>Fungi</taxon>
        <taxon>Dikarya</taxon>
        <taxon>Ascomycota</taxon>
        <taxon>Pezizomycotina</taxon>
        <taxon>Sordariomycetes</taxon>
        <taxon>Sordariomycetidae</taxon>
        <taxon>Sordariales</taxon>
        <taxon>Chaetomiaceae</taxon>
        <taxon>Parachaetomium</taxon>
    </lineage>
</organism>
<evidence type="ECO:0000256" key="1">
    <source>
        <dbReference type="SAM" id="MobiDB-lite"/>
    </source>
</evidence>
<feature type="region of interest" description="Disordered" evidence="1">
    <location>
        <begin position="273"/>
        <end position="303"/>
    </location>
</feature>
<dbReference type="EMBL" id="MU854525">
    <property type="protein sequence ID" value="KAK4033516.1"/>
    <property type="molecule type" value="Genomic_DNA"/>
</dbReference>
<name>A0AAN6PBV4_9PEZI</name>
<dbReference type="Proteomes" id="UP001303115">
    <property type="component" value="Unassembled WGS sequence"/>
</dbReference>
<accession>A0AAN6PBV4</accession>
<reference evidence="3" key="1">
    <citation type="journal article" date="2023" name="Mol. Phylogenet. Evol.">
        <title>Genome-scale phylogeny and comparative genomics of the fungal order Sordariales.</title>
        <authorList>
            <person name="Hensen N."/>
            <person name="Bonometti L."/>
            <person name="Westerberg I."/>
            <person name="Brannstrom I.O."/>
            <person name="Guillou S."/>
            <person name="Cros-Aarteil S."/>
            <person name="Calhoun S."/>
            <person name="Haridas S."/>
            <person name="Kuo A."/>
            <person name="Mondo S."/>
            <person name="Pangilinan J."/>
            <person name="Riley R."/>
            <person name="LaButti K."/>
            <person name="Andreopoulos B."/>
            <person name="Lipzen A."/>
            <person name="Chen C."/>
            <person name="Yan M."/>
            <person name="Daum C."/>
            <person name="Ng V."/>
            <person name="Clum A."/>
            <person name="Steindorff A."/>
            <person name="Ohm R.A."/>
            <person name="Martin F."/>
            <person name="Silar P."/>
            <person name="Natvig D.O."/>
            <person name="Lalanne C."/>
            <person name="Gautier V."/>
            <person name="Ament-Velasquez S.L."/>
            <person name="Kruys A."/>
            <person name="Hutchinson M.I."/>
            <person name="Powell A.J."/>
            <person name="Barry K."/>
            <person name="Miller A.N."/>
            <person name="Grigoriev I.V."/>
            <person name="Debuchy R."/>
            <person name="Gladieux P."/>
            <person name="Hiltunen Thoren M."/>
            <person name="Johannesson H."/>
        </authorList>
    </citation>
    <scope>NUCLEOTIDE SEQUENCE [LARGE SCALE GENOMIC DNA]</scope>
    <source>
        <strain evidence="3">CBS 284.82</strain>
    </source>
</reference>
<comment type="caution">
    <text evidence="2">The sequence shown here is derived from an EMBL/GenBank/DDBJ whole genome shotgun (WGS) entry which is preliminary data.</text>
</comment>
<evidence type="ECO:0000313" key="2">
    <source>
        <dbReference type="EMBL" id="KAK4033516.1"/>
    </source>
</evidence>